<protein>
    <submittedName>
        <fullName evidence="5">AAA family ATPase</fullName>
    </submittedName>
</protein>
<dbReference type="InterPro" id="IPR025662">
    <property type="entry name" value="Sigma_54_int_dom_ATP-bd_1"/>
</dbReference>
<evidence type="ECO:0000313" key="6">
    <source>
        <dbReference type="Proteomes" id="UP000215694"/>
    </source>
</evidence>
<dbReference type="GO" id="GO:0006355">
    <property type="term" value="P:regulation of DNA-templated transcription"/>
    <property type="evidence" value="ECO:0007669"/>
    <property type="project" value="InterPro"/>
</dbReference>
<dbReference type="InterPro" id="IPR002078">
    <property type="entry name" value="Sigma_54_int"/>
</dbReference>
<dbReference type="Pfam" id="PF25601">
    <property type="entry name" value="AAA_lid_14"/>
    <property type="match status" value="1"/>
</dbReference>
<evidence type="ECO:0000259" key="3">
    <source>
        <dbReference type="PROSITE" id="PS50045"/>
    </source>
</evidence>
<dbReference type="PROSITE" id="PS00676">
    <property type="entry name" value="SIGMA54_INTERACT_2"/>
    <property type="match status" value="1"/>
</dbReference>
<dbReference type="PROSITE" id="PS00675">
    <property type="entry name" value="SIGMA54_INTERACT_1"/>
    <property type="match status" value="1"/>
</dbReference>
<dbReference type="InterPro" id="IPR027417">
    <property type="entry name" value="P-loop_NTPase"/>
</dbReference>
<reference evidence="5 6" key="1">
    <citation type="journal article" date="2017" name="Genome Announc.">
        <title>Draft Genome Sequence of Romboutsia weinsteinii sp. nov. Strain CCRI-19649(T) Isolated from Surface Water.</title>
        <authorList>
            <person name="Maheux A.F."/>
            <person name="Boudreau D.K."/>
            <person name="Berube E."/>
            <person name="Boissinot M."/>
            <person name="Cantin P."/>
            <person name="Raymond F."/>
            <person name="Corbeil J."/>
            <person name="Omar R.F."/>
            <person name="Bergeron M.G."/>
        </authorList>
    </citation>
    <scope>NUCLEOTIDE SEQUENCE [LARGE SCALE GENOMIC DNA]</scope>
    <source>
        <strain evidence="5 6">CCRI-19649</strain>
    </source>
</reference>
<feature type="domain" description="PAS" evidence="4">
    <location>
        <begin position="233"/>
        <end position="307"/>
    </location>
</feature>
<evidence type="ECO:0000256" key="2">
    <source>
        <dbReference type="ARBA" id="ARBA00022840"/>
    </source>
</evidence>
<evidence type="ECO:0000313" key="5">
    <source>
        <dbReference type="EMBL" id="RDY26676.1"/>
    </source>
</evidence>
<dbReference type="AlphaFoldDB" id="A0A371J1Y6"/>
<keyword evidence="2" id="KW-0067">ATP-binding</keyword>
<evidence type="ECO:0000259" key="4">
    <source>
        <dbReference type="PROSITE" id="PS50112"/>
    </source>
</evidence>
<dbReference type="FunFam" id="3.40.50.300:FF:000006">
    <property type="entry name" value="DNA-binding transcriptional regulator NtrC"/>
    <property type="match status" value="1"/>
</dbReference>
<dbReference type="PANTHER" id="PTHR32071">
    <property type="entry name" value="TRANSCRIPTIONAL REGULATORY PROTEIN"/>
    <property type="match status" value="1"/>
</dbReference>
<dbReference type="PROSITE" id="PS50045">
    <property type="entry name" value="SIGMA54_INTERACT_4"/>
    <property type="match status" value="1"/>
</dbReference>
<gene>
    <name evidence="5" type="ORF">CHL78_012590</name>
</gene>
<dbReference type="SUPFAM" id="SSF55785">
    <property type="entry name" value="PYP-like sensor domain (PAS domain)"/>
    <property type="match status" value="1"/>
</dbReference>
<dbReference type="Gene3D" id="3.40.50.300">
    <property type="entry name" value="P-loop containing nucleotide triphosphate hydrolases"/>
    <property type="match status" value="1"/>
</dbReference>
<sequence length="708" mass="80361">MNQYKEMGYNEGILLTAEGKLMKKKVCIVTYDRDAALFYAKILSKLFGDVIDIDTMWVGEKQSFQKIGHDLYVVTTCSFGGDVIAKSKLSNQKDTVIIERTIAKKSLEKLKSVPCGTKALVVNITPRMSIETIAHLTDLGINQIKFIPYDPEDDYLPNYDIVITPGETRYTNNLSREIIDIGDRVLSINTIVEIAIKLDLENYLETEAFREYFQSLPRTNYSIDHLFNKSISLESNFSILLEILEMGIIGVDENNNIYAYNQKAKSITNLDSNNIIGKNANDCLREIPFEECRLEMKEINNKLIRINNFDIALSIRPVIRMGKYMGAFAILQKFIEEENKQLKMRAQLSNKGHYAKYTFDDILGESIIIEKTKKMAKKMATSNASIVITGESGTGKELFANAIHNESLRRENPFVAINCGAIPDNLLESELFGYDDGAFTGAKKGGKLGLFEFAHKGTLFLDEVEAMSPMLQIKLLRVLQEKEVMRLGGDKLISIDVRIIAATNEKISDLVEKGKFRKDLYYRLCTLPIELPPLRDRGEDIFLLINKAMKDFGGCFKLSNEVVDIFKGHKWEGNIRELRNYVEYFCYIGDELIKLEDLPVSFKGTIGLEERPIKVNVACEIDQLKRVAGKRLDHYIFVLNEVNKVYKRNISIGRKAISEESKLRGIDLSEQEVRTILTKLESINLISISKGRGGTKILEDGIRLLDKL</sequence>
<dbReference type="CDD" id="cd00009">
    <property type="entry name" value="AAA"/>
    <property type="match status" value="1"/>
</dbReference>
<dbReference type="Gene3D" id="1.10.8.60">
    <property type="match status" value="1"/>
</dbReference>
<dbReference type="InterPro" id="IPR036388">
    <property type="entry name" value="WH-like_DNA-bd_sf"/>
</dbReference>
<dbReference type="SMART" id="SM00382">
    <property type="entry name" value="AAA"/>
    <property type="match status" value="1"/>
</dbReference>
<dbReference type="PANTHER" id="PTHR32071:SF57">
    <property type="entry name" value="C4-DICARBOXYLATE TRANSPORT TRANSCRIPTIONAL REGULATORY PROTEIN DCTD"/>
    <property type="match status" value="1"/>
</dbReference>
<keyword evidence="1" id="KW-0547">Nucleotide-binding</keyword>
<dbReference type="InterPro" id="IPR058031">
    <property type="entry name" value="AAA_lid_NorR"/>
</dbReference>
<name>A0A371J1Y6_9FIRM</name>
<dbReference type="InterPro" id="IPR025943">
    <property type="entry name" value="Sigma_54_int_dom_ATP-bd_2"/>
</dbReference>
<dbReference type="InterPro" id="IPR003593">
    <property type="entry name" value="AAA+_ATPase"/>
</dbReference>
<feature type="domain" description="Sigma-54 factor interaction" evidence="3">
    <location>
        <begin position="362"/>
        <end position="587"/>
    </location>
</feature>
<dbReference type="PROSITE" id="PS50112">
    <property type="entry name" value="PAS"/>
    <property type="match status" value="1"/>
</dbReference>
<dbReference type="Gene3D" id="3.30.450.20">
    <property type="entry name" value="PAS domain"/>
    <property type="match status" value="1"/>
</dbReference>
<dbReference type="Gene3D" id="1.10.10.10">
    <property type="entry name" value="Winged helix-like DNA-binding domain superfamily/Winged helix DNA-binding domain"/>
    <property type="match status" value="1"/>
</dbReference>
<dbReference type="Proteomes" id="UP000215694">
    <property type="component" value="Unassembled WGS sequence"/>
</dbReference>
<dbReference type="EMBL" id="NOJY02000022">
    <property type="protein sequence ID" value="RDY26676.1"/>
    <property type="molecule type" value="Genomic_DNA"/>
</dbReference>
<proteinExistence type="predicted"/>
<dbReference type="InterPro" id="IPR000014">
    <property type="entry name" value="PAS"/>
</dbReference>
<accession>A0A371J1Y6</accession>
<dbReference type="InterPro" id="IPR035965">
    <property type="entry name" value="PAS-like_dom_sf"/>
</dbReference>
<organism evidence="5 6">
    <name type="scientific">Romboutsia weinsteinii</name>
    <dbReference type="NCBI Taxonomy" id="2020949"/>
    <lineage>
        <taxon>Bacteria</taxon>
        <taxon>Bacillati</taxon>
        <taxon>Bacillota</taxon>
        <taxon>Clostridia</taxon>
        <taxon>Peptostreptococcales</taxon>
        <taxon>Peptostreptococcaceae</taxon>
        <taxon>Romboutsia</taxon>
    </lineage>
</organism>
<evidence type="ECO:0000256" key="1">
    <source>
        <dbReference type="ARBA" id="ARBA00022741"/>
    </source>
</evidence>
<dbReference type="SUPFAM" id="SSF52540">
    <property type="entry name" value="P-loop containing nucleoside triphosphate hydrolases"/>
    <property type="match status" value="1"/>
</dbReference>
<dbReference type="Pfam" id="PF00158">
    <property type="entry name" value="Sigma54_activat"/>
    <property type="match status" value="1"/>
</dbReference>
<keyword evidence="6" id="KW-1185">Reference proteome</keyword>
<dbReference type="GO" id="GO:0005524">
    <property type="term" value="F:ATP binding"/>
    <property type="evidence" value="ECO:0007669"/>
    <property type="project" value="UniProtKB-KW"/>
</dbReference>
<comment type="caution">
    <text evidence="5">The sequence shown here is derived from an EMBL/GenBank/DDBJ whole genome shotgun (WGS) entry which is preliminary data.</text>
</comment>